<dbReference type="Proteomes" id="UP000823749">
    <property type="component" value="Chromosome 6"/>
</dbReference>
<evidence type="ECO:0000313" key="2">
    <source>
        <dbReference type="EMBL" id="KAG5545843.1"/>
    </source>
</evidence>
<accession>A0AAV6K0A4</accession>
<organism evidence="2 3">
    <name type="scientific">Rhododendron griersonianum</name>
    <dbReference type="NCBI Taxonomy" id="479676"/>
    <lineage>
        <taxon>Eukaryota</taxon>
        <taxon>Viridiplantae</taxon>
        <taxon>Streptophyta</taxon>
        <taxon>Embryophyta</taxon>
        <taxon>Tracheophyta</taxon>
        <taxon>Spermatophyta</taxon>
        <taxon>Magnoliopsida</taxon>
        <taxon>eudicotyledons</taxon>
        <taxon>Gunneridae</taxon>
        <taxon>Pentapetalae</taxon>
        <taxon>asterids</taxon>
        <taxon>Ericales</taxon>
        <taxon>Ericaceae</taxon>
        <taxon>Ericoideae</taxon>
        <taxon>Rhodoreae</taxon>
        <taxon>Rhododendron</taxon>
    </lineage>
</organism>
<dbReference type="PANTHER" id="PTHR11538">
    <property type="entry name" value="PHENYLALANYL-TRNA SYNTHETASE"/>
    <property type="match status" value="1"/>
</dbReference>
<dbReference type="GO" id="GO:0070042">
    <property type="term" value="F:rRNA (uridine-N3-)-methyltransferase activity"/>
    <property type="evidence" value="ECO:0007669"/>
    <property type="project" value="InterPro"/>
</dbReference>
<feature type="domain" description="25S rRNA (uridine-N(3))-methyltransferase BMT5-like" evidence="1">
    <location>
        <begin position="55"/>
        <end position="144"/>
    </location>
</feature>
<dbReference type="GO" id="GO:0070475">
    <property type="term" value="P:rRNA base methylation"/>
    <property type="evidence" value="ECO:0007669"/>
    <property type="project" value="InterPro"/>
</dbReference>
<evidence type="ECO:0000313" key="3">
    <source>
        <dbReference type="Proteomes" id="UP000823749"/>
    </source>
</evidence>
<dbReference type="Pfam" id="PF10354">
    <property type="entry name" value="BMT5-like"/>
    <property type="match status" value="4"/>
</dbReference>
<comment type="caution">
    <text evidence="2">The sequence shown here is derived from an EMBL/GenBank/DDBJ whole genome shotgun (WGS) entry which is preliminary data.</text>
</comment>
<name>A0AAV6K0A4_9ERIC</name>
<keyword evidence="3" id="KW-1185">Reference proteome</keyword>
<feature type="domain" description="25S rRNA (uridine-N(3))-methyltransferase BMT5-like" evidence="1">
    <location>
        <begin position="462"/>
        <end position="595"/>
    </location>
</feature>
<dbReference type="PANTHER" id="PTHR11538:SF64">
    <property type="entry name" value="25S RRNA (URIDINE-N(3))-METHYLTRANSFERASE BMT5-LIKE DOMAIN-CONTAINING PROTEIN"/>
    <property type="match status" value="1"/>
</dbReference>
<dbReference type="GO" id="GO:0005737">
    <property type="term" value="C:cytoplasm"/>
    <property type="evidence" value="ECO:0007669"/>
    <property type="project" value="TreeGrafter"/>
</dbReference>
<dbReference type="EMBL" id="JACTNZ010000006">
    <property type="protein sequence ID" value="KAG5545843.1"/>
    <property type="molecule type" value="Genomic_DNA"/>
</dbReference>
<dbReference type="AlphaFoldDB" id="A0AAV6K0A4"/>
<proteinExistence type="predicted"/>
<protein>
    <recommendedName>
        <fullName evidence="1">25S rRNA (uridine-N(3))-methyltransferase BMT5-like domain-containing protein</fullName>
    </recommendedName>
</protein>
<reference evidence="2 3" key="1">
    <citation type="submission" date="2020-08" db="EMBL/GenBank/DDBJ databases">
        <title>Plant Genome Project.</title>
        <authorList>
            <person name="Zhang R.-G."/>
        </authorList>
    </citation>
    <scope>NUCLEOTIDE SEQUENCE [LARGE SCALE GENOMIC DNA]</scope>
    <source>
        <strain evidence="2">WSP0</strain>
        <tissue evidence="2">Leaf</tissue>
    </source>
</reference>
<gene>
    <name evidence="2" type="ORF">RHGRI_018112</name>
</gene>
<feature type="domain" description="25S rRNA (uridine-N(3))-methyltransferase BMT5-like" evidence="1">
    <location>
        <begin position="23"/>
        <end position="54"/>
    </location>
</feature>
<sequence length="637" mass="72823">MISTSNKKKVRWIKHYNSAQKILLVGEGDFSFSACLAKAFGSGRNMVATSLQSELFNFPHAGHFYGYCEKDEELIEMHKELLRGFFKNAREMLVKEGGEVHVTHRDDYPYNTWELEKLGAESGFSLEVKVRFEKGDYPGYHNKRGGDTDCNKTFPLGFECFTSKFSLHTENTGDQPQKNKEQDREITHECASGDVGLGGIIHMDNADDQHQKINEHDHEINECAGGDMGLGGKIDMENTGDHQLQKNNEHGNEINECAIGDVGLGCKVDMEDTGDQLQKNNGHDHKIDEYCAAGHIGLGGLLAEKHWSSEEHLVELESLGCLVLHKVNVHKMSYHHTLKRKEFDVVVFNFPHAGHVSGYTEKDEDLIEMHKDLLRGFFKSARGMLVEEGGEVHVTHRDDYPYNKWELEVLGAESGFCLKEKVSARAKFWTHELPEKARFHCIFPRDYTLLDNGGSRNFCLLAEKHWSSEEHLVELESLGCLVLHKVNVHKMSYHHTLKRKEFDVVVFNFPHAGHVSGYTEKDEDLIEMHKDLLRGFFKSARGMLVEEGGEVHVTHRDDYPYNKWELEVLGAESGFCLKEKVRFEKRDYPGYHNKRGGDINCNKTFPLGFESFTFKFSLRMENVLEISCNRIRSMTLN</sequence>
<feature type="domain" description="25S rRNA (uridine-N(3))-methyltransferase BMT5-like" evidence="1">
    <location>
        <begin position="302"/>
        <end position="426"/>
    </location>
</feature>
<evidence type="ECO:0000259" key="1">
    <source>
        <dbReference type="Pfam" id="PF10354"/>
    </source>
</evidence>
<dbReference type="InterPro" id="IPR019446">
    <property type="entry name" value="BMT5-like"/>
</dbReference>